<gene>
    <name evidence="1" type="ORF">C0J50_21257</name>
</gene>
<keyword evidence="2" id="KW-1185">Reference proteome</keyword>
<dbReference type="Proteomes" id="UP001205998">
    <property type="component" value="Unassembled WGS sequence"/>
</dbReference>
<evidence type="ECO:0000313" key="2">
    <source>
        <dbReference type="Proteomes" id="UP001205998"/>
    </source>
</evidence>
<accession>A0AAD5FJP8</accession>
<sequence>MHTYGVTLQKKVPVPQLGDICMQFEPHVTKKSYEGGTEDDVKGFCLVHLEHILKSEKEDKEEARETPAWTPAMEEDFMKKGHPDVIRQQQTSNVDKGYSETKRVDSGPNGCMRCCMSTKNCLMSPECGRALSIASVISTCGMCIRMWTSTRLIDIPSIAIPEKYGTAAASIIKIKSTTKNKEEKSVCGTSRTERDTVSVGDDEPIFEIQWNHVDNITVMTADLERKKIQL</sequence>
<organism evidence="1 2">
    <name type="scientific">Silurus asotus</name>
    <name type="common">Amur catfish</name>
    <name type="synonym">Parasilurus asotus</name>
    <dbReference type="NCBI Taxonomy" id="30991"/>
    <lineage>
        <taxon>Eukaryota</taxon>
        <taxon>Metazoa</taxon>
        <taxon>Chordata</taxon>
        <taxon>Craniata</taxon>
        <taxon>Vertebrata</taxon>
        <taxon>Euteleostomi</taxon>
        <taxon>Actinopterygii</taxon>
        <taxon>Neopterygii</taxon>
        <taxon>Teleostei</taxon>
        <taxon>Ostariophysi</taxon>
        <taxon>Siluriformes</taxon>
        <taxon>Siluridae</taxon>
        <taxon>Silurus</taxon>
    </lineage>
</organism>
<comment type="caution">
    <text evidence="1">The sequence shown here is derived from an EMBL/GenBank/DDBJ whole genome shotgun (WGS) entry which is preliminary data.</text>
</comment>
<reference evidence="1" key="1">
    <citation type="submission" date="2018-07" db="EMBL/GenBank/DDBJ databases">
        <title>Comparative genomics of catfishes provides insights into carnivory and benthic adaptation.</title>
        <authorList>
            <person name="Zhang Y."/>
            <person name="Wang D."/>
            <person name="Peng Z."/>
            <person name="Zheng S."/>
            <person name="Shao F."/>
            <person name="Tao W."/>
        </authorList>
    </citation>
    <scope>NUCLEOTIDE SEQUENCE</scope>
    <source>
        <strain evidence="1">Chongqing</strain>
    </source>
</reference>
<evidence type="ECO:0000313" key="1">
    <source>
        <dbReference type="EMBL" id="KAI5619226.1"/>
    </source>
</evidence>
<dbReference type="EMBL" id="MU551670">
    <property type="protein sequence ID" value="KAI5619226.1"/>
    <property type="molecule type" value="Genomic_DNA"/>
</dbReference>
<dbReference type="AlphaFoldDB" id="A0AAD5FJP8"/>
<proteinExistence type="predicted"/>
<protein>
    <submittedName>
        <fullName evidence="1">Uncharacterized protein</fullName>
    </submittedName>
</protein>
<name>A0AAD5FJP8_SILAS</name>